<keyword evidence="1" id="KW-0472">Membrane</keyword>
<evidence type="ECO:0000256" key="1">
    <source>
        <dbReference type="SAM" id="Phobius"/>
    </source>
</evidence>
<dbReference type="EMBL" id="JAFBDT010000045">
    <property type="protein sequence ID" value="MBM7563001.1"/>
    <property type="molecule type" value="Genomic_DNA"/>
</dbReference>
<protein>
    <recommendedName>
        <fullName evidence="4">YtxH domain-containing protein</fullName>
    </recommendedName>
</protein>
<keyword evidence="1" id="KW-0812">Transmembrane</keyword>
<reference evidence="2 3" key="1">
    <citation type="submission" date="2021-01" db="EMBL/GenBank/DDBJ databases">
        <title>Genomic Encyclopedia of Type Strains, Phase IV (KMG-IV): sequencing the most valuable type-strain genomes for metagenomic binning, comparative biology and taxonomic classification.</title>
        <authorList>
            <person name="Goeker M."/>
        </authorList>
    </citation>
    <scope>NUCLEOTIDE SEQUENCE [LARGE SCALE GENOMIC DNA]</scope>
    <source>
        <strain evidence="2 3">DSM 24436</strain>
    </source>
</reference>
<evidence type="ECO:0000313" key="2">
    <source>
        <dbReference type="EMBL" id="MBM7563001.1"/>
    </source>
</evidence>
<keyword evidence="3" id="KW-1185">Reference proteome</keyword>
<gene>
    <name evidence="2" type="ORF">JOC49_002575</name>
</gene>
<evidence type="ECO:0000313" key="3">
    <source>
        <dbReference type="Proteomes" id="UP000767854"/>
    </source>
</evidence>
<comment type="caution">
    <text evidence="2">The sequence shown here is derived from an EMBL/GenBank/DDBJ whole genome shotgun (WGS) entry which is preliminary data.</text>
</comment>
<accession>A0ABS2MU95</accession>
<dbReference type="Proteomes" id="UP000767854">
    <property type="component" value="Unassembled WGS sequence"/>
</dbReference>
<dbReference type="RefSeq" id="WP_204665425.1">
    <property type="nucleotide sequence ID" value="NZ_JAFBDT010000045.1"/>
</dbReference>
<feature type="transmembrane region" description="Helical" evidence="1">
    <location>
        <begin position="27"/>
        <end position="46"/>
    </location>
</feature>
<name>A0ABS2MU95_9FIRM</name>
<keyword evidence="1" id="KW-1133">Transmembrane helix</keyword>
<evidence type="ECO:0008006" key="4">
    <source>
        <dbReference type="Google" id="ProtNLM"/>
    </source>
</evidence>
<sequence length="92" mass="10759">MLLRKYSQLKIENEELKRMQNKYKRDIFFVGALLGALLALIGVSSYKTKPIEKLKYSVYNLKGKISKRLNTTIENAEDKVEEFIDEIEKSEN</sequence>
<organism evidence="2 3">
    <name type="scientific">Fusibacter tunisiensis</name>
    <dbReference type="NCBI Taxonomy" id="1008308"/>
    <lineage>
        <taxon>Bacteria</taxon>
        <taxon>Bacillati</taxon>
        <taxon>Bacillota</taxon>
        <taxon>Clostridia</taxon>
        <taxon>Eubacteriales</taxon>
        <taxon>Eubacteriales Family XII. Incertae Sedis</taxon>
        <taxon>Fusibacter</taxon>
    </lineage>
</organism>
<proteinExistence type="predicted"/>